<dbReference type="InterPro" id="IPR024191">
    <property type="entry name" value="Peptidase_M61"/>
</dbReference>
<reference evidence="2 4" key="1">
    <citation type="submission" date="2018-06" db="EMBL/GenBank/DDBJ databases">
        <authorList>
            <consortium name="Pathogen Informatics"/>
            <person name="Doyle S."/>
        </authorList>
    </citation>
    <scope>NUCLEOTIDE SEQUENCE [LARGE SCALE GENOMIC DNA]</scope>
    <source>
        <strain evidence="2 4">NCTC11159</strain>
    </source>
</reference>
<accession>A0A377QAX7</accession>
<proteinExistence type="predicted"/>
<keyword evidence="5" id="KW-1185">Reference proteome</keyword>
<reference evidence="3 5" key="2">
    <citation type="submission" date="2019-03" db="EMBL/GenBank/DDBJ databases">
        <title>Genomic Encyclopedia of Type Strains, Phase IV (KMG-IV): sequencing the most valuable type-strain genomes for metagenomic binning, comparative biology and taxonomic classification.</title>
        <authorList>
            <person name="Goeker M."/>
        </authorList>
    </citation>
    <scope>NUCLEOTIDE SEQUENCE [LARGE SCALE GENOMIC DNA]</scope>
    <source>
        <strain evidence="3 5">DSM 3764</strain>
    </source>
</reference>
<dbReference type="GO" id="GO:0006508">
    <property type="term" value="P:proteolysis"/>
    <property type="evidence" value="ECO:0007669"/>
    <property type="project" value="UniProtKB-KW"/>
</dbReference>
<dbReference type="OrthoDB" id="9778516at2"/>
<name>A0A377QAX7_9NEIS</name>
<gene>
    <name evidence="3" type="ORF">EV682_11915</name>
    <name evidence="2" type="ORF">NCTC11159_02948</name>
</gene>
<dbReference type="Proteomes" id="UP000295794">
    <property type="component" value="Unassembled WGS sequence"/>
</dbReference>
<evidence type="ECO:0000313" key="5">
    <source>
        <dbReference type="Proteomes" id="UP000295794"/>
    </source>
</evidence>
<sequence>MTISYKISPASLHAHLFHVSIFIKNPDPAGQCVYLPAWIPGSYLIREFARNIVEIRAESDGKARALTKSDKHTWQAEPVNGPLEIHYSVYAWDLSVRGAYLDQTRGFFNGTSVFLAVKGQEKNSCNVEIIAPEGKEYKNWKIATTLPAHGAKQGQFGRYQAADYDELIDHPVEMGEFSQISFKACGIPHDIVIAGRHNADLKRLKKDLKQICEYQIRLFGEPAPFDRYLFMTMALGDGYGGLEHRSSTALMCNRDDLPFEHETQVKTGYRQFLGLCSHEYFHSWNVKRIKPAAYAPYDLSQENYTRLLWAFEGVTSYYDDLTLVRTGLISPQEYLDLLAQTVTGVQRSHGRTKQTLAESSFDTWVKFYRQDENSPNSLVSYYAKGALTALCLDLLIRQQTTGQKSLDDVMRALWLRYGKDFATRGEGVAEEAWEALASEVSGLDLKPFFDTAIRSTDELPLQALLADFGVDWQLRAAVGAADKGGWLDKELQAVNSLGVRTSIEGGFVKLSHVLDGGAAQQSGLSAGDLLIAMNHLRVTGGNLDGLLASQPTNGKVEVLAFRRDELMQFNVHLQPAEANTCGLRLKSLEDNLSITRNAWLKG</sequence>
<dbReference type="Proteomes" id="UP000255108">
    <property type="component" value="Unassembled WGS sequence"/>
</dbReference>
<dbReference type="Gene3D" id="2.30.42.10">
    <property type="match status" value="1"/>
</dbReference>
<dbReference type="EMBL" id="UGHR01000001">
    <property type="protein sequence ID" value="STQ91865.1"/>
    <property type="molecule type" value="Genomic_DNA"/>
</dbReference>
<keyword evidence="3" id="KW-0482">Metalloprotease</keyword>
<keyword evidence="2" id="KW-0645">Protease</keyword>
<evidence type="ECO:0000259" key="1">
    <source>
        <dbReference type="SMART" id="SM00228"/>
    </source>
</evidence>
<dbReference type="SUPFAM" id="SSF50156">
    <property type="entry name" value="PDZ domain-like"/>
    <property type="match status" value="1"/>
</dbReference>
<dbReference type="SUPFAM" id="SSF55486">
    <property type="entry name" value="Metalloproteases ('zincins'), catalytic domain"/>
    <property type="match status" value="1"/>
</dbReference>
<evidence type="ECO:0000313" key="4">
    <source>
        <dbReference type="Proteomes" id="UP000255108"/>
    </source>
</evidence>
<protein>
    <submittedName>
        <fullName evidence="3">Metalloprotease with PDZ domain</fullName>
    </submittedName>
    <submittedName>
        <fullName evidence="2">Predicted protease with the C-terminal PDZ domain</fullName>
    </submittedName>
</protein>
<evidence type="ECO:0000313" key="3">
    <source>
        <dbReference type="EMBL" id="TCU81758.1"/>
    </source>
</evidence>
<dbReference type="InterPro" id="IPR040756">
    <property type="entry name" value="Peptidase_M61_N"/>
</dbReference>
<dbReference type="Pfam" id="PF17899">
    <property type="entry name" value="Peptidase_M61_N"/>
    <property type="match status" value="1"/>
</dbReference>
<dbReference type="InterPro" id="IPR007963">
    <property type="entry name" value="Peptidase_M61_catalytic"/>
</dbReference>
<dbReference type="SMART" id="SM00228">
    <property type="entry name" value="PDZ"/>
    <property type="match status" value="1"/>
</dbReference>
<dbReference type="Gene3D" id="1.10.390.10">
    <property type="entry name" value="Neutral Protease Domain 2"/>
    <property type="match status" value="1"/>
</dbReference>
<dbReference type="InterPro" id="IPR036034">
    <property type="entry name" value="PDZ_sf"/>
</dbReference>
<dbReference type="Pfam" id="PF05299">
    <property type="entry name" value="Peptidase_M61"/>
    <property type="match status" value="1"/>
</dbReference>
<organism evidence="2 4">
    <name type="scientific">Iodobacter fluviatilis</name>
    <dbReference type="NCBI Taxonomy" id="537"/>
    <lineage>
        <taxon>Bacteria</taxon>
        <taxon>Pseudomonadati</taxon>
        <taxon>Pseudomonadota</taxon>
        <taxon>Betaproteobacteria</taxon>
        <taxon>Neisseriales</taxon>
        <taxon>Chitinibacteraceae</taxon>
        <taxon>Iodobacter</taxon>
    </lineage>
</organism>
<dbReference type="EMBL" id="SMBT01000019">
    <property type="protein sequence ID" value="TCU81758.1"/>
    <property type="molecule type" value="Genomic_DNA"/>
</dbReference>
<dbReference type="InterPro" id="IPR027268">
    <property type="entry name" value="Peptidase_M4/M1_CTD_sf"/>
</dbReference>
<dbReference type="RefSeq" id="WP_115228066.1">
    <property type="nucleotide sequence ID" value="NZ_CAWOLO010000019.1"/>
</dbReference>
<dbReference type="AlphaFoldDB" id="A0A377QAX7"/>
<feature type="domain" description="PDZ" evidence="1">
    <location>
        <begin position="495"/>
        <end position="564"/>
    </location>
</feature>
<dbReference type="GO" id="GO:0008237">
    <property type="term" value="F:metallopeptidase activity"/>
    <property type="evidence" value="ECO:0007669"/>
    <property type="project" value="UniProtKB-KW"/>
</dbReference>
<dbReference type="Gene3D" id="2.60.40.3650">
    <property type="match status" value="1"/>
</dbReference>
<keyword evidence="3" id="KW-0378">Hydrolase</keyword>
<evidence type="ECO:0000313" key="2">
    <source>
        <dbReference type="EMBL" id="STQ91865.1"/>
    </source>
</evidence>
<dbReference type="PIRSF" id="PIRSF016493">
    <property type="entry name" value="Glycyl_aminpptds"/>
    <property type="match status" value="1"/>
</dbReference>
<dbReference type="InterPro" id="IPR001478">
    <property type="entry name" value="PDZ"/>
</dbReference>